<evidence type="ECO:0000313" key="3">
    <source>
        <dbReference type="EMBL" id="MBM9507309.1"/>
    </source>
</evidence>
<feature type="domain" description="Amidohydrolase-related" evidence="2">
    <location>
        <begin position="3"/>
        <end position="265"/>
    </location>
</feature>
<evidence type="ECO:0000313" key="4">
    <source>
        <dbReference type="Proteomes" id="UP000749040"/>
    </source>
</evidence>
<evidence type="ECO:0000259" key="2">
    <source>
        <dbReference type="Pfam" id="PF04909"/>
    </source>
</evidence>
<dbReference type="SUPFAM" id="SSF51556">
    <property type="entry name" value="Metallo-dependent hydrolases"/>
    <property type="match status" value="1"/>
</dbReference>
<gene>
    <name evidence="3" type="ORF">ITX44_22780</name>
</gene>
<dbReference type="Gene3D" id="3.20.20.140">
    <property type="entry name" value="Metal-dependent hydrolases"/>
    <property type="match status" value="1"/>
</dbReference>
<dbReference type="InterPro" id="IPR032466">
    <property type="entry name" value="Metal_Hydrolase"/>
</dbReference>
<dbReference type="EMBL" id="JADKYB010000012">
    <property type="protein sequence ID" value="MBM9507309.1"/>
    <property type="molecule type" value="Genomic_DNA"/>
</dbReference>
<organism evidence="3 4">
    <name type="scientific">Actinacidiphila acididurans</name>
    <dbReference type="NCBI Taxonomy" id="2784346"/>
    <lineage>
        <taxon>Bacteria</taxon>
        <taxon>Bacillati</taxon>
        <taxon>Actinomycetota</taxon>
        <taxon>Actinomycetes</taxon>
        <taxon>Kitasatosporales</taxon>
        <taxon>Streptomycetaceae</taxon>
        <taxon>Actinacidiphila</taxon>
    </lineage>
</organism>
<keyword evidence="1" id="KW-0456">Lyase</keyword>
<dbReference type="Proteomes" id="UP000749040">
    <property type="component" value="Unassembled WGS sequence"/>
</dbReference>
<reference evidence="3 4" key="1">
    <citation type="submission" date="2021-01" db="EMBL/GenBank/DDBJ databases">
        <title>Streptomyces acididurans sp. nov., isolated from a peat swamp forest soil.</title>
        <authorList>
            <person name="Chantavorakit T."/>
            <person name="Duangmal K."/>
        </authorList>
    </citation>
    <scope>NUCLEOTIDE SEQUENCE [LARGE SCALE GENOMIC DNA]</scope>
    <source>
        <strain evidence="3 4">KK5PA1</strain>
    </source>
</reference>
<sequence length="276" mass="29781">MIVDAQLHLWGEPSAGRPWPPGTAGSAHRARPYDAAELLAAMDGAGVDRAVLVPPSWEGDRNDLALAAAQRYPDRFAVMGRLDVTDPDRALAAVADWKAQPGMTGLRLTFHRPPHRELFASGALDALWPALEAADIPVALYPPGQLPQVGVVAARHPGLRLAVDHLALPTDVTGPAAFAELDDLLALAVHPRVAVKASCLPASSAEPYPFRDLDDPLRRVVDAFGPDRVFWGSDLTRLPCTYRECLDHVAGLPFLDEKDAERILGTALSDWLGWPE</sequence>
<evidence type="ECO:0000256" key="1">
    <source>
        <dbReference type="ARBA" id="ARBA00023239"/>
    </source>
</evidence>
<dbReference type="PANTHER" id="PTHR21240">
    <property type="entry name" value="2-AMINO-3-CARBOXYLMUCONATE-6-SEMIALDEHYDE DECARBOXYLASE"/>
    <property type="match status" value="1"/>
</dbReference>
<dbReference type="InterPro" id="IPR032465">
    <property type="entry name" value="ACMSD"/>
</dbReference>
<keyword evidence="4" id="KW-1185">Reference proteome</keyword>
<protein>
    <submittedName>
        <fullName evidence="3">Amidohydrolase family protein</fullName>
    </submittedName>
</protein>
<dbReference type="RefSeq" id="WP_205359168.1">
    <property type="nucleotide sequence ID" value="NZ_JADKYB010000012.1"/>
</dbReference>
<dbReference type="InterPro" id="IPR006680">
    <property type="entry name" value="Amidohydro-rel"/>
</dbReference>
<name>A0ABS2TVE7_9ACTN</name>
<comment type="caution">
    <text evidence="3">The sequence shown here is derived from an EMBL/GenBank/DDBJ whole genome shotgun (WGS) entry which is preliminary data.</text>
</comment>
<dbReference type="Pfam" id="PF04909">
    <property type="entry name" value="Amidohydro_2"/>
    <property type="match status" value="1"/>
</dbReference>
<proteinExistence type="predicted"/>
<accession>A0ABS2TVE7</accession>